<feature type="domain" description="Thioredoxin-like fold" evidence="9">
    <location>
        <begin position="118"/>
        <end position="236"/>
    </location>
</feature>
<dbReference type="PANTHER" id="PTHR35272:SF3">
    <property type="entry name" value="THIOL:DISULFIDE INTERCHANGE PROTEIN DSBC"/>
    <property type="match status" value="1"/>
</dbReference>
<comment type="subcellular location">
    <subcellularLocation>
        <location evidence="1 7">Periplasm</location>
    </subcellularLocation>
</comment>
<comment type="similarity">
    <text evidence="2 7">Belongs to the thioredoxin family. DsbC subfamily.</text>
</comment>
<evidence type="ECO:0000256" key="3">
    <source>
        <dbReference type="ARBA" id="ARBA00022729"/>
    </source>
</evidence>
<keyword evidence="3 7" id="KW-0732">Signal</keyword>
<evidence type="ECO:0000313" key="11">
    <source>
        <dbReference type="Proteomes" id="UP000613768"/>
    </source>
</evidence>
<keyword evidence="5" id="KW-1015">Disulfide bond</keyword>
<dbReference type="Gene3D" id="3.10.450.70">
    <property type="entry name" value="Disulphide bond isomerase, DsbC/G, N-terminal"/>
    <property type="match status" value="1"/>
</dbReference>
<comment type="caution">
    <text evidence="10">The sequence shown here is derived from an EMBL/GenBank/DDBJ whole genome shotgun (WGS) entry which is preliminary data.</text>
</comment>
<dbReference type="Pfam" id="PF13098">
    <property type="entry name" value="Thioredoxin_2"/>
    <property type="match status" value="1"/>
</dbReference>
<evidence type="ECO:0000259" key="8">
    <source>
        <dbReference type="Pfam" id="PF10411"/>
    </source>
</evidence>
<dbReference type="GO" id="GO:0042597">
    <property type="term" value="C:periplasmic space"/>
    <property type="evidence" value="ECO:0007669"/>
    <property type="project" value="UniProtKB-SubCell"/>
</dbReference>
<gene>
    <name evidence="10" type="ORF">IFO71_17995</name>
</gene>
<dbReference type="SUPFAM" id="SSF54423">
    <property type="entry name" value="DsbC/DsbG N-terminal domain-like"/>
    <property type="match status" value="1"/>
</dbReference>
<evidence type="ECO:0000256" key="7">
    <source>
        <dbReference type="RuleBase" id="RU364038"/>
    </source>
</evidence>
<dbReference type="InterPro" id="IPR051470">
    <property type="entry name" value="Thiol:disulfide_interchange"/>
</dbReference>
<dbReference type="InterPro" id="IPR012336">
    <property type="entry name" value="Thioredoxin-like_fold"/>
</dbReference>
<dbReference type="InterPro" id="IPR036249">
    <property type="entry name" value="Thioredoxin-like_sf"/>
</dbReference>
<accession>A0AAW3ZNH2</accession>
<dbReference type="AlphaFoldDB" id="A0AAW3ZNH2"/>
<sequence>MLRLFALLLFFPLLGQAAEETNDALRERAQAALSRLVPQAKLEQVRASSVDGMLELVVDGNVLYLSADGKHLFQGNVFDTARATNLTEQSRSSLRKDGIAKLSESTLIRFAPKAPTHEVTVFTAIDCAYCRRFHQDIEEYLDAGIAVNYVLIPLGGAGSAADQASRQVHCAADRPQAFTAATFGQSVEARAECPSGYQAGIDLAARLGITNTPTLIGSNGELIGGYLSAKDLLAKLVASTP</sequence>
<evidence type="ECO:0000313" key="10">
    <source>
        <dbReference type="EMBL" id="MBD8527641.1"/>
    </source>
</evidence>
<dbReference type="RefSeq" id="WP_192031061.1">
    <property type="nucleotide sequence ID" value="NZ_JACYTR010000058.1"/>
</dbReference>
<evidence type="ECO:0000256" key="1">
    <source>
        <dbReference type="ARBA" id="ARBA00004418"/>
    </source>
</evidence>
<dbReference type="InterPro" id="IPR033954">
    <property type="entry name" value="DiS-bond_Isoase_DsbC/G"/>
</dbReference>
<evidence type="ECO:0000256" key="4">
    <source>
        <dbReference type="ARBA" id="ARBA00022764"/>
    </source>
</evidence>
<evidence type="ECO:0000259" key="9">
    <source>
        <dbReference type="Pfam" id="PF13098"/>
    </source>
</evidence>
<reference evidence="10 11" key="1">
    <citation type="submission" date="2020-09" db="EMBL/GenBank/DDBJ databases">
        <title>Pseudoxanthomonas sp. CAU 1598 isolated from sand of Yaerae Beach.</title>
        <authorList>
            <person name="Kim W."/>
        </authorList>
    </citation>
    <scope>NUCLEOTIDE SEQUENCE [LARGE SCALE GENOMIC DNA]</scope>
    <source>
        <strain evidence="10 11">CAU 1598</strain>
    </source>
</reference>
<keyword evidence="6 7" id="KW-0676">Redox-active center</keyword>
<keyword evidence="4 7" id="KW-0574">Periplasm</keyword>
<evidence type="ECO:0000256" key="2">
    <source>
        <dbReference type="ARBA" id="ARBA00009813"/>
    </source>
</evidence>
<keyword evidence="11" id="KW-1185">Reference proteome</keyword>
<feature type="chain" id="PRO_5043095811" description="Thiol:disulfide interchange protein" evidence="7">
    <location>
        <begin position="18"/>
        <end position="241"/>
    </location>
</feature>
<feature type="signal peptide" evidence="7">
    <location>
        <begin position="1"/>
        <end position="17"/>
    </location>
</feature>
<dbReference type="Gene3D" id="3.40.30.10">
    <property type="entry name" value="Glutaredoxin"/>
    <property type="match status" value="1"/>
</dbReference>
<name>A0AAW3ZNH2_9GAMM</name>
<comment type="function">
    <text evidence="7">Required for disulfide bond formation in some periplasmic proteins. Acts by transferring its disulfide bond to other proteins and is reduced in the process.</text>
</comment>
<evidence type="ECO:0000256" key="5">
    <source>
        <dbReference type="ARBA" id="ARBA00023157"/>
    </source>
</evidence>
<dbReference type="PANTHER" id="PTHR35272">
    <property type="entry name" value="THIOL:DISULFIDE INTERCHANGE PROTEIN DSBC-RELATED"/>
    <property type="match status" value="1"/>
</dbReference>
<dbReference type="SUPFAM" id="SSF52833">
    <property type="entry name" value="Thioredoxin-like"/>
    <property type="match status" value="1"/>
</dbReference>
<evidence type="ECO:0000256" key="6">
    <source>
        <dbReference type="ARBA" id="ARBA00023284"/>
    </source>
</evidence>
<organism evidence="10 11">
    <name type="scientific">Pseudomarimonas arenosa</name>
    <dbReference type="NCBI Taxonomy" id="2774145"/>
    <lineage>
        <taxon>Bacteria</taxon>
        <taxon>Pseudomonadati</taxon>
        <taxon>Pseudomonadota</taxon>
        <taxon>Gammaproteobacteria</taxon>
        <taxon>Lysobacterales</taxon>
        <taxon>Lysobacteraceae</taxon>
        <taxon>Pseudomarimonas</taxon>
    </lineage>
</organism>
<dbReference type="EMBL" id="JACYTR010000058">
    <property type="protein sequence ID" value="MBD8527641.1"/>
    <property type="molecule type" value="Genomic_DNA"/>
</dbReference>
<dbReference type="CDD" id="cd03020">
    <property type="entry name" value="DsbA_DsbC_DsbG"/>
    <property type="match status" value="1"/>
</dbReference>
<feature type="domain" description="Disulphide bond isomerase DsbC/G N-terminal" evidence="8">
    <location>
        <begin position="24"/>
        <end position="88"/>
    </location>
</feature>
<proteinExistence type="inferred from homology"/>
<protein>
    <recommendedName>
        <fullName evidence="7">Thiol:disulfide interchange protein</fullName>
    </recommendedName>
</protein>
<dbReference type="Proteomes" id="UP000613768">
    <property type="component" value="Unassembled WGS sequence"/>
</dbReference>
<dbReference type="InterPro" id="IPR009094">
    <property type="entry name" value="DiS-bond_isomerase_DsbC/G_N_sf"/>
</dbReference>
<dbReference type="InterPro" id="IPR018950">
    <property type="entry name" value="DiS-bond_isomerase_DsbC/G_N"/>
</dbReference>
<dbReference type="Pfam" id="PF10411">
    <property type="entry name" value="DsbC_N"/>
    <property type="match status" value="1"/>
</dbReference>